<gene>
    <name evidence="2" type="ORF">C9I89_14490</name>
</gene>
<organism evidence="2 3">
    <name type="scientific">Photobacterium lipolyticum</name>
    <dbReference type="NCBI Taxonomy" id="266810"/>
    <lineage>
        <taxon>Bacteria</taxon>
        <taxon>Pseudomonadati</taxon>
        <taxon>Pseudomonadota</taxon>
        <taxon>Gammaproteobacteria</taxon>
        <taxon>Vibrionales</taxon>
        <taxon>Vibrionaceae</taxon>
        <taxon>Photobacterium</taxon>
    </lineage>
</organism>
<name>A0A2T3MW27_9GAMM</name>
<accession>A0A2T3MW27</accession>
<evidence type="ECO:0000313" key="2">
    <source>
        <dbReference type="EMBL" id="PSW04183.1"/>
    </source>
</evidence>
<dbReference type="Proteomes" id="UP000240904">
    <property type="component" value="Unassembled WGS sequence"/>
</dbReference>
<dbReference type="EMBL" id="PYMC01000010">
    <property type="protein sequence ID" value="PSW04183.1"/>
    <property type="molecule type" value="Genomic_DNA"/>
</dbReference>
<evidence type="ECO:0000256" key="1">
    <source>
        <dbReference type="SAM" id="Coils"/>
    </source>
</evidence>
<keyword evidence="3" id="KW-1185">Reference proteome</keyword>
<reference evidence="2 3" key="1">
    <citation type="submission" date="2018-03" db="EMBL/GenBank/DDBJ databases">
        <title>Whole genome sequencing of Histamine producing bacteria.</title>
        <authorList>
            <person name="Butler K."/>
        </authorList>
    </citation>
    <scope>NUCLEOTIDE SEQUENCE [LARGE SCALE GENOMIC DNA]</scope>
    <source>
        <strain evidence="2 3">DSM 16190</strain>
    </source>
</reference>
<dbReference type="RefSeq" id="WP_107284056.1">
    <property type="nucleotide sequence ID" value="NZ_PYMC01000010.1"/>
</dbReference>
<sequence length="262" mass="29109">MSVLPTLSQTASELLHQMLAAKDASPKLKSTLEKARKACDVIEQAGGKMNFRTIAKIGTDNFGGPSYSTIANTDAKAKPYVDLRIAEYAQKQKKGVSQPKKSTSKRIIDTSTLDPVTSRMVHDLQQRNQMLEEMLKDLKDRALMETRKSPHRTAEAIALGVDPATGSLAIPERKENEVNEQDHPALLESSTSSCPTEVVEVVRRLLTLVDPDDPLKNTAQLSWTKHRDYTYLLADQDFGKQTLISPRELPVIAKWLEGNNND</sequence>
<protein>
    <submittedName>
        <fullName evidence="2">Uncharacterized protein</fullName>
    </submittedName>
</protein>
<comment type="caution">
    <text evidence="2">The sequence shown here is derived from an EMBL/GenBank/DDBJ whole genome shotgun (WGS) entry which is preliminary data.</text>
</comment>
<evidence type="ECO:0000313" key="3">
    <source>
        <dbReference type="Proteomes" id="UP000240904"/>
    </source>
</evidence>
<proteinExistence type="predicted"/>
<keyword evidence="1" id="KW-0175">Coiled coil</keyword>
<feature type="coiled-coil region" evidence="1">
    <location>
        <begin position="121"/>
        <end position="148"/>
    </location>
</feature>
<dbReference type="AlphaFoldDB" id="A0A2T3MW27"/>